<dbReference type="GO" id="GO:0006043">
    <property type="term" value="P:glucosamine catabolic process"/>
    <property type="evidence" value="ECO:0007669"/>
    <property type="project" value="TreeGrafter"/>
</dbReference>
<name>A0A0F4Q3Z4_9GAMM</name>
<dbReference type="CDD" id="cd01399">
    <property type="entry name" value="GlcN6P_deaminase"/>
    <property type="match status" value="1"/>
</dbReference>
<dbReference type="GO" id="GO:0006046">
    <property type="term" value="P:N-acetylglucosamine catabolic process"/>
    <property type="evidence" value="ECO:0007669"/>
    <property type="project" value="UniProtKB-UniRule"/>
</dbReference>
<accession>A0A0F4Q3Z4</accession>
<comment type="caution">
    <text evidence="6">The sequence shown here is derived from an EMBL/GenBank/DDBJ whole genome shotgun (WGS) entry which is preliminary data.</text>
</comment>
<dbReference type="NCBIfam" id="TIGR00502">
    <property type="entry name" value="nagB"/>
    <property type="match status" value="1"/>
</dbReference>
<comment type="subunit">
    <text evidence="4">Homohexamer.</text>
</comment>
<dbReference type="UniPathway" id="UPA00629">
    <property type="reaction ID" value="UER00684"/>
</dbReference>
<organism evidence="6 7">
    <name type="scientific">Pseudoalteromonas ruthenica</name>
    <dbReference type="NCBI Taxonomy" id="151081"/>
    <lineage>
        <taxon>Bacteria</taxon>
        <taxon>Pseudomonadati</taxon>
        <taxon>Pseudomonadota</taxon>
        <taxon>Gammaproteobacteria</taxon>
        <taxon>Alteromonadales</taxon>
        <taxon>Pseudoalteromonadaceae</taxon>
        <taxon>Pseudoalteromonas</taxon>
    </lineage>
</organism>
<keyword evidence="4" id="KW-0021">Allosteric enzyme</keyword>
<proteinExistence type="inferred from homology"/>
<keyword evidence="3 4" id="KW-0119">Carbohydrate metabolism</keyword>
<comment type="function">
    <text evidence="4">Catalyzes the reversible isomerization-deamination of glucosamine 6-phosphate (GlcN6P) to form fructose 6-phosphate (Fru6P) and ammonium ion.</text>
</comment>
<gene>
    <name evidence="4" type="primary">nagB</name>
    <name evidence="6" type="ORF">TW72_05485</name>
</gene>
<evidence type="ECO:0000256" key="1">
    <source>
        <dbReference type="ARBA" id="ARBA00000644"/>
    </source>
</evidence>
<feature type="active site" description="Proton acceptor; for ring-opening step" evidence="4">
    <location>
        <position position="138"/>
    </location>
</feature>
<dbReference type="GO" id="GO:0019262">
    <property type="term" value="P:N-acetylneuraminate catabolic process"/>
    <property type="evidence" value="ECO:0007669"/>
    <property type="project" value="UniProtKB-UniRule"/>
</dbReference>
<evidence type="ECO:0000259" key="5">
    <source>
        <dbReference type="Pfam" id="PF01182"/>
    </source>
</evidence>
<dbReference type="InterPro" id="IPR006148">
    <property type="entry name" value="Glc/Gal-6P_isomerase"/>
</dbReference>
<dbReference type="HAMAP" id="MF_01241">
    <property type="entry name" value="GlcN6P_deamin"/>
    <property type="match status" value="1"/>
</dbReference>
<keyword evidence="7" id="KW-1185">Reference proteome</keyword>
<dbReference type="EC" id="3.5.99.6" evidence="4"/>
<feature type="active site" description="For ring-opening step" evidence="4">
    <location>
        <position position="136"/>
    </location>
</feature>
<feature type="active site" description="Proton acceptor; for enolization step" evidence="4">
    <location>
        <position position="67"/>
    </location>
</feature>
<feature type="domain" description="Glucosamine/galactosamine-6-phosphate isomerase" evidence="5">
    <location>
        <begin position="10"/>
        <end position="229"/>
    </location>
</feature>
<dbReference type="EMBL" id="JXXZ01000004">
    <property type="protein sequence ID" value="KJZ01277.1"/>
    <property type="molecule type" value="Genomic_DNA"/>
</dbReference>
<dbReference type="GO" id="GO:0005975">
    <property type="term" value="P:carbohydrate metabolic process"/>
    <property type="evidence" value="ECO:0007669"/>
    <property type="project" value="InterPro"/>
</dbReference>
<sequence length="264" mass="28598">MQIVILKDATEVARYGADLFVAQLKKQPASTLGLATGSTPVALYQNLIEKNQQGDISFSQVTSFNLDEYLGLDGSHPQSYRFFMNEQLFDHIDIAKERTHVPPGDAQDPIAACQEYEARILAAGGIDIQLLGIGRNGHIGFNEPSSGLTSRTRVKTLTKATIDDNARFFSEDEYQPHLSITMGIGTILDAKKVVLLATGENKAAAIKATVEGPLTASCPASALQMHRDAVIVIDEAAASELADVDFYKHIEAENQKLLARLAAK</sequence>
<dbReference type="PANTHER" id="PTHR11280:SF5">
    <property type="entry name" value="GLUCOSAMINE-6-PHOSPHATE ISOMERASE"/>
    <property type="match status" value="1"/>
</dbReference>
<dbReference type="GeneID" id="58227941"/>
<dbReference type="AlphaFoldDB" id="A0A0F4Q3Z4"/>
<dbReference type="InterPro" id="IPR018321">
    <property type="entry name" value="Glucosamine6P_isomerase_CS"/>
</dbReference>
<dbReference type="FunFam" id="3.40.50.1360:FF:000003">
    <property type="entry name" value="Glucosamine-6-phosphate deaminase"/>
    <property type="match status" value="1"/>
</dbReference>
<dbReference type="Pfam" id="PF01182">
    <property type="entry name" value="Glucosamine_iso"/>
    <property type="match status" value="1"/>
</dbReference>
<comment type="activity regulation">
    <text evidence="4">Allosterically activated by N-acetylglucosamine 6-phosphate (GlcNAc6P).</text>
</comment>
<keyword evidence="2 4" id="KW-0378">Hydrolase</keyword>
<feature type="site" description="Part of the allosteric site" evidence="4">
    <location>
        <position position="146"/>
    </location>
</feature>
<feature type="site" description="Part of the allosteric site" evidence="4">
    <location>
        <position position="155"/>
    </location>
</feature>
<dbReference type="PATRIC" id="fig|151081.8.peg.19"/>
<feature type="site" description="Part of the allosteric site" evidence="4">
    <location>
        <position position="153"/>
    </location>
</feature>
<comment type="catalytic activity">
    <reaction evidence="1 4">
        <text>alpha-D-glucosamine 6-phosphate + H2O = beta-D-fructose 6-phosphate + NH4(+)</text>
        <dbReference type="Rhea" id="RHEA:12172"/>
        <dbReference type="ChEBI" id="CHEBI:15377"/>
        <dbReference type="ChEBI" id="CHEBI:28938"/>
        <dbReference type="ChEBI" id="CHEBI:57634"/>
        <dbReference type="ChEBI" id="CHEBI:75989"/>
        <dbReference type="EC" id="3.5.99.6"/>
    </reaction>
</comment>
<evidence type="ECO:0000313" key="6">
    <source>
        <dbReference type="EMBL" id="KJZ01277.1"/>
    </source>
</evidence>
<dbReference type="SUPFAM" id="SSF100950">
    <property type="entry name" value="NagB/RpiA/CoA transferase-like"/>
    <property type="match status" value="1"/>
</dbReference>
<dbReference type="PROSITE" id="PS01161">
    <property type="entry name" value="GLC_GALNAC_ISOMERASE"/>
    <property type="match status" value="1"/>
</dbReference>
<dbReference type="InterPro" id="IPR037171">
    <property type="entry name" value="NagB/RpiA_transferase-like"/>
</dbReference>
<evidence type="ECO:0000256" key="3">
    <source>
        <dbReference type="ARBA" id="ARBA00023277"/>
    </source>
</evidence>
<dbReference type="Gene3D" id="3.40.50.1360">
    <property type="match status" value="1"/>
</dbReference>
<feature type="active site" description="For ring-opening step" evidence="4">
    <location>
        <position position="143"/>
    </location>
</feature>
<evidence type="ECO:0000313" key="7">
    <source>
        <dbReference type="Proteomes" id="UP000033664"/>
    </source>
</evidence>
<comment type="caution">
    <text evidence="4">Lacks conserved residue(s) required for the propagation of feature annotation.</text>
</comment>
<comment type="similarity">
    <text evidence="4">Belongs to the glucosamine/galactosamine-6-phosphate isomerase family. NagB subfamily.</text>
</comment>
<dbReference type="eggNOG" id="COG0363">
    <property type="taxonomic scope" value="Bacteria"/>
</dbReference>
<protein>
    <recommendedName>
        <fullName evidence="4">Glucosamine-6-phosphate deaminase</fullName>
        <ecNumber evidence="4">3.5.99.6</ecNumber>
    </recommendedName>
    <alternativeName>
        <fullName evidence="4">GlcN6P deaminase</fullName>
        <shortName evidence="4">GNPDA</shortName>
    </alternativeName>
    <alternativeName>
        <fullName evidence="4">Glucosamine-6-phosphate isomerase</fullName>
    </alternativeName>
</protein>
<dbReference type="RefSeq" id="WP_045978068.1">
    <property type="nucleotide sequence ID" value="NZ_CP023396.1"/>
</dbReference>
<dbReference type="GO" id="GO:0005737">
    <property type="term" value="C:cytoplasm"/>
    <property type="evidence" value="ECO:0007669"/>
    <property type="project" value="TreeGrafter"/>
</dbReference>
<dbReference type="GO" id="GO:0042802">
    <property type="term" value="F:identical protein binding"/>
    <property type="evidence" value="ECO:0007669"/>
    <property type="project" value="TreeGrafter"/>
</dbReference>
<dbReference type="InterPro" id="IPR004547">
    <property type="entry name" value="Glucosamine6P_isomerase"/>
</dbReference>
<evidence type="ECO:0000256" key="2">
    <source>
        <dbReference type="ARBA" id="ARBA00022801"/>
    </source>
</evidence>
<dbReference type="NCBIfam" id="NF001684">
    <property type="entry name" value="PRK00443.1-4"/>
    <property type="match status" value="1"/>
</dbReference>
<reference evidence="6 7" key="1">
    <citation type="journal article" date="2015" name="BMC Genomics">
        <title>Genome mining reveals unlocked bioactive potential of marine Gram-negative bacteria.</title>
        <authorList>
            <person name="Machado H."/>
            <person name="Sonnenschein E.C."/>
            <person name="Melchiorsen J."/>
            <person name="Gram L."/>
        </authorList>
    </citation>
    <scope>NUCLEOTIDE SEQUENCE [LARGE SCALE GENOMIC DNA]</scope>
    <source>
        <strain evidence="6 7">S3137</strain>
    </source>
</reference>
<feature type="site" description="Part of the allosteric site" evidence="4">
    <location>
        <position position="156"/>
    </location>
</feature>
<dbReference type="PANTHER" id="PTHR11280">
    <property type="entry name" value="GLUCOSAMINE-6-PHOSPHATE ISOMERASE"/>
    <property type="match status" value="1"/>
</dbReference>
<dbReference type="Proteomes" id="UP000033664">
    <property type="component" value="Unassembled WGS sequence"/>
</dbReference>
<dbReference type="OrthoDB" id="9791139at2"/>
<evidence type="ECO:0000256" key="4">
    <source>
        <dbReference type="HAMAP-Rule" id="MF_01241"/>
    </source>
</evidence>
<comment type="pathway">
    <text evidence="4">Amino-sugar metabolism; N-acetylneuraminate degradation; D-fructose 6-phosphate from N-acetylneuraminate: step 5/5.</text>
</comment>
<dbReference type="GO" id="GO:0004342">
    <property type="term" value="F:glucosamine-6-phosphate deaminase activity"/>
    <property type="evidence" value="ECO:0007669"/>
    <property type="project" value="UniProtKB-UniRule"/>
</dbReference>